<dbReference type="Gene3D" id="3.30.1910.20">
    <property type="entry name" value="asparaginyl-tRNA synthetase, N-terminal domain"/>
    <property type="match status" value="1"/>
</dbReference>
<dbReference type="RefSeq" id="WP_042693418.1">
    <property type="nucleotide sequence ID" value="NZ_CABMAB010000022.1"/>
</dbReference>
<dbReference type="Proteomes" id="UP000077428">
    <property type="component" value="Unassembled WGS sequence"/>
</dbReference>
<evidence type="ECO:0000259" key="1">
    <source>
        <dbReference type="Pfam" id="PF07602"/>
    </source>
</evidence>
<dbReference type="InterPro" id="IPR011459">
    <property type="entry name" value="DUF1565"/>
</dbReference>
<dbReference type="PATRIC" id="fig|66851.6.peg.1768"/>
<dbReference type="EMBL" id="LWMU01000092">
    <property type="protein sequence ID" value="KZX11384.1"/>
    <property type="molecule type" value="Genomic_DNA"/>
</dbReference>
<proteinExistence type="predicted"/>
<dbReference type="SUPFAM" id="SSF51126">
    <property type="entry name" value="Pectin lyase-like"/>
    <property type="match status" value="1"/>
</dbReference>
<accession>A0A165ZZV4</accession>
<sequence length="558" mass="65196">MPEDSLKKLLNKYPYFLDKREISNFYKSQSVTNNQFKNVYNDLNKCYESFHINKRVLIWREQFEPYNYIMHFVVNYPEMKTIKIYQNETLIHEKTYSENINNNSFFFNYESTTIIEEDDVEAEIIPSDTFIVIVETFNEIIIKKGFPENDTQLNNEFDHDYSLDKFGLLNNIPRKTYITVESDYYPNTEPPFNTQLTEDDYHYMNRILTYTIKLHNIPLPVLELWKTYSIDAVLVNREKLLLKMFNIKQHDFNEETDGKNTQLIVNEWVAEKWEHKDKFCDNALDLGLYFFVIPNTTNPVINQDVAFSFMFLNSLGESIESDYTIDINLNNNLIEVDYDSKNYIANYDILDEANLNHFNFIAKNSLGEIIAEEMIIIRVKGCNNGDWYVNEETGNDNNNGSKNTPFKTLEKAINSVNGLANLIVVEGNVNIVGDVLIKKSCTILGCSNGQITTQFPAFFQIQGAHELQLSLININLKYSTANFFCQHVIFTNQNNEEYNYETVKILKGYSKLTMTLDKDAYSSDEEITINTTLTDENNQEINNAVIKTYVDDELQEMW</sequence>
<protein>
    <recommendedName>
        <fullName evidence="1">DUF1565 domain-containing protein</fullName>
    </recommendedName>
</protein>
<keyword evidence="3" id="KW-1185">Reference proteome</keyword>
<evidence type="ECO:0000313" key="3">
    <source>
        <dbReference type="Proteomes" id="UP000077428"/>
    </source>
</evidence>
<dbReference type="STRING" id="66851.MBORA_16290"/>
<gene>
    <name evidence="2" type="ORF">MBORA_16290</name>
</gene>
<dbReference type="AlphaFoldDB" id="A0A165ZZV4"/>
<feature type="domain" description="DUF1565" evidence="1">
    <location>
        <begin position="393"/>
        <end position="428"/>
    </location>
</feature>
<organism evidence="2 3">
    <name type="scientific">Methanobrevibacter oralis</name>
    <dbReference type="NCBI Taxonomy" id="66851"/>
    <lineage>
        <taxon>Archaea</taxon>
        <taxon>Methanobacteriati</taxon>
        <taxon>Methanobacteriota</taxon>
        <taxon>Methanomada group</taxon>
        <taxon>Methanobacteria</taxon>
        <taxon>Methanobacteriales</taxon>
        <taxon>Methanobacteriaceae</taxon>
        <taxon>Methanobrevibacter</taxon>
    </lineage>
</organism>
<name>A0A165ZZV4_METOA</name>
<dbReference type="InterPro" id="IPR011050">
    <property type="entry name" value="Pectin_lyase_fold/virulence"/>
</dbReference>
<reference evidence="3" key="1">
    <citation type="journal article" date="2016" name="Genome Announc.">
        <title>Draft Genome Sequences of Methanobrevibacter curvatus DSM11111, Methanobrevibacter cuticularis DSM11139, Methanobrevibacter filiformis DSM11501, and Methanobrevibacter oralis DSM7256.</title>
        <authorList>
            <person name="Poehlein A."/>
            <person name="Seedorf H."/>
        </authorList>
    </citation>
    <scope>NUCLEOTIDE SEQUENCE [LARGE SCALE GENOMIC DNA]</scope>
    <source>
        <strain evidence="3">DSM 7256 / JCM 30027 / ZR</strain>
    </source>
</reference>
<dbReference type="Pfam" id="PF07602">
    <property type="entry name" value="DUF1565"/>
    <property type="match status" value="1"/>
</dbReference>
<evidence type="ECO:0000313" key="2">
    <source>
        <dbReference type="EMBL" id="KZX11384.1"/>
    </source>
</evidence>
<comment type="caution">
    <text evidence="2">The sequence shown here is derived from an EMBL/GenBank/DDBJ whole genome shotgun (WGS) entry which is preliminary data.</text>
</comment>